<gene>
    <name evidence="1" type="ORF">ADL29_30345</name>
</gene>
<name>A0A0N0GWQ1_9ACTN</name>
<dbReference type="InterPro" id="IPR037883">
    <property type="entry name" value="Knr4/Smi1-like_sf"/>
</dbReference>
<accession>A0A0N0GWQ1</accession>
<sequence>MLWPDLRELTCREHGQVPGHVCLPVSGRADLGNLVETLSDRYGQPLADADRLPPLPLSGPIGWRYAWPFSNRWVAFGQTGQGHDARPALMIALRGTPVPEQLPAEASWLERLVAVTGWVPRAAYEVDWAAVESRLGTRLPSDYKALVRAFGHGMFDGFHCVCMPDELIKRSELEASLPQARWEPYPPFPAPGGLLPWMGNEHEQTFHWITEGPDPDAWPVYVTGADPEAGDRFDCTATEYLFRHLTDPQHPIPMPVDFRAHWFMDCG</sequence>
<protein>
    <recommendedName>
        <fullName evidence="3">Knr4/Smi1-like domain-containing protein</fullName>
    </recommendedName>
</protein>
<evidence type="ECO:0000313" key="1">
    <source>
        <dbReference type="EMBL" id="KPC60379.1"/>
    </source>
</evidence>
<dbReference type="SUPFAM" id="SSF160631">
    <property type="entry name" value="SMI1/KNR4-like"/>
    <property type="match status" value="1"/>
</dbReference>
<comment type="caution">
    <text evidence="1">The sequence shown here is derived from an EMBL/GenBank/DDBJ whole genome shotgun (WGS) entry which is preliminary data.</text>
</comment>
<proteinExistence type="predicted"/>
<dbReference type="AlphaFoldDB" id="A0A0N0GWQ1"/>
<dbReference type="EMBL" id="LGKG01000163">
    <property type="protein sequence ID" value="KPC60379.1"/>
    <property type="molecule type" value="Genomic_DNA"/>
</dbReference>
<keyword evidence="2" id="KW-1185">Reference proteome</keyword>
<organism evidence="1 2">
    <name type="scientific">Streptomyces chattanoogensis</name>
    <dbReference type="NCBI Taxonomy" id="66876"/>
    <lineage>
        <taxon>Bacteria</taxon>
        <taxon>Bacillati</taxon>
        <taxon>Actinomycetota</taxon>
        <taxon>Actinomycetes</taxon>
        <taxon>Kitasatosporales</taxon>
        <taxon>Streptomycetaceae</taxon>
        <taxon>Streptomyces</taxon>
    </lineage>
</organism>
<reference evidence="2" key="1">
    <citation type="submission" date="2015-07" db="EMBL/GenBank/DDBJ databases">
        <authorList>
            <person name="Ju K.-S."/>
            <person name="Doroghazi J.R."/>
            <person name="Metcalf W.W."/>
        </authorList>
    </citation>
    <scope>NUCLEOTIDE SEQUENCE [LARGE SCALE GENOMIC DNA]</scope>
    <source>
        <strain evidence="2">NRRL ISP-5002</strain>
    </source>
</reference>
<evidence type="ECO:0008006" key="3">
    <source>
        <dbReference type="Google" id="ProtNLM"/>
    </source>
</evidence>
<dbReference type="Proteomes" id="UP000037982">
    <property type="component" value="Unassembled WGS sequence"/>
</dbReference>
<dbReference type="PATRIC" id="fig|66876.3.peg.6679"/>
<evidence type="ECO:0000313" key="2">
    <source>
        <dbReference type="Proteomes" id="UP000037982"/>
    </source>
</evidence>